<dbReference type="Pfam" id="PF07536">
    <property type="entry name" value="HWE_HK"/>
    <property type="match status" value="1"/>
</dbReference>
<dbReference type="SUPFAM" id="SSF55785">
    <property type="entry name" value="PYP-like sensor domain (PAS domain)"/>
    <property type="match status" value="1"/>
</dbReference>
<dbReference type="InterPro" id="IPR035965">
    <property type="entry name" value="PAS-like_dom_sf"/>
</dbReference>
<feature type="domain" description="GAF" evidence="8">
    <location>
        <begin position="29"/>
        <end position="173"/>
    </location>
</feature>
<dbReference type="EMBL" id="FNIT01000001">
    <property type="protein sequence ID" value="SDN68433.1"/>
    <property type="molecule type" value="Genomic_DNA"/>
</dbReference>
<dbReference type="GO" id="GO:0004673">
    <property type="term" value="F:protein histidine kinase activity"/>
    <property type="evidence" value="ECO:0007669"/>
    <property type="project" value="UniProtKB-EC"/>
</dbReference>
<dbReference type="STRING" id="1166073.SAMN05192530_101736"/>
<dbReference type="SUPFAM" id="SSF55874">
    <property type="entry name" value="ATPase domain of HSP90 chaperone/DNA topoisomerase II/histidine kinase"/>
    <property type="match status" value="1"/>
</dbReference>
<keyword evidence="11" id="KW-1185">Reference proteome</keyword>
<dbReference type="InterPro" id="IPR036890">
    <property type="entry name" value="HATPase_C_sf"/>
</dbReference>
<evidence type="ECO:0000256" key="5">
    <source>
        <dbReference type="ARBA" id="ARBA00022741"/>
    </source>
</evidence>
<dbReference type="Gene3D" id="3.30.450.20">
    <property type="entry name" value="PAS domain"/>
    <property type="match status" value="1"/>
</dbReference>
<dbReference type="Gene3D" id="3.30.565.10">
    <property type="entry name" value="Histidine kinase-like ATPase, C-terminal domain"/>
    <property type="match status" value="1"/>
</dbReference>
<dbReference type="SMART" id="SM00911">
    <property type="entry name" value="HWE_HK"/>
    <property type="match status" value="1"/>
</dbReference>
<evidence type="ECO:0000259" key="8">
    <source>
        <dbReference type="SMART" id="SM00065"/>
    </source>
</evidence>
<keyword evidence="3" id="KW-0597">Phosphoprotein</keyword>
<dbReference type="InterPro" id="IPR011102">
    <property type="entry name" value="Sig_transdc_His_kinase_HWE"/>
</dbReference>
<evidence type="ECO:0000313" key="11">
    <source>
        <dbReference type="Proteomes" id="UP000198793"/>
    </source>
</evidence>
<keyword evidence="5" id="KW-0547">Nucleotide-binding</keyword>
<sequence>MHRGEPEPTPVEDEARLAALRSFEILDTSPETGFDDVVTLATQICDAPVALVSLVDRDRQWFKARRGFALAETPISQSVCQYALRQPELLVIPDLARDERTAANTLVTGKPHLRFYAGAPLVTPDGHTLGTLCVLDHVARSDGLTSVQAEGLSALARQVMQLLVSRRAAARSVDVIGDLAQAERALRDSEAKWRGLFESLSEGFILGSVIRDEAGRVVDWRYEEMNRSWGELMSLDPRTATGRTVREILSHVEEAWVQEIAGVVETGEPARFTRQVGSIGRWYEGVAQAVGGDRFTVLFQEVTDRIKRDHRQAALLTLGDELRDRPSLDEIVLAAARCVADGLEADRVGFGTVSAAGDSVDVQTDWCEPGMSSLAGGALPFRTDGAGHTGIVAVDDITLAVDYSAQRTTLAEIDAKSFMGLTINRTGHPFALVFAHSRSLRSWTDGEKQFMSQISDRVQVAVSRVEAEESQRVLNRELAHRMKNTLAMVQAIATQTLRQTTSMEEGRKAIGNRLSALARAQDILTGALSDEADVRSVVEAAIRPHRTGEGRISSSGPSLRLSAQQALGLSLAIHELATNAAKYGALSNETGRVTMNWAVTDGRFEFSWVENDGPNVAVPERRGFGSKLIEQIVAAYFNGEGRIDFKPGGIRFELTGSL</sequence>
<dbReference type="InterPro" id="IPR029016">
    <property type="entry name" value="GAF-like_dom_sf"/>
</dbReference>
<evidence type="ECO:0000256" key="1">
    <source>
        <dbReference type="ARBA" id="ARBA00000085"/>
    </source>
</evidence>
<dbReference type="AlphaFoldDB" id="A0A1H0DE36"/>
<evidence type="ECO:0000256" key="3">
    <source>
        <dbReference type="ARBA" id="ARBA00022553"/>
    </source>
</evidence>
<dbReference type="SUPFAM" id="SSF55781">
    <property type="entry name" value="GAF domain-like"/>
    <property type="match status" value="2"/>
</dbReference>
<feature type="domain" description="Signal transduction histidine kinase HWE region" evidence="9">
    <location>
        <begin position="477"/>
        <end position="558"/>
    </location>
</feature>
<protein>
    <recommendedName>
        <fullName evidence="2">histidine kinase</fullName>
        <ecNumber evidence="2">2.7.13.3</ecNumber>
    </recommendedName>
</protein>
<keyword evidence="6 10" id="KW-0418">Kinase</keyword>
<evidence type="ECO:0000256" key="6">
    <source>
        <dbReference type="ARBA" id="ARBA00022777"/>
    </source>
</evidence>
<evidence type="ECO:0000256" key="7">
    <source>
        <dbReference type="ARBA" id="ARBA00022840"/>
    </source>
</evidence>
<dbReference type="PANTHER" id="PTHR41523:SF7">
    <property type="entry name" value="HISTIDINE KINASE"/>
    <property type="match status" value="1"/>
</dbReference>
<keyword evidence="4" id="KW-0808">Transferase</keyword>
<dbReference type="OrthoDB" id="341208at2"/>
<evidence type="ECO:0000256" key="4">
    <source>
        <dbReference type="ARBA" id="ARBA00022679"/>
    </source>
</evidence>
<dbReference type="InterPro" id="IPR003018">
    <property type="entry name" value="GAF"/>
</dbReference>
<evidence type="ECO:0000259" key="9">
    <source>
        <dbReference type="SMART" id="SM00911"/>
    </source>
</evidence>
<dbReference type="Proteomes" id="UP000198793">
    <property type="component" value="Unassembled WGS sequence"/>
</dbReference>
<organism evidence="10 11">
    <name type="scientific">Aureimonas jatrophae</name>
    <dbReference type="NCBI Taxonomy" id="1166073"/>
    <lineage>
        <taxon>Bacteria</taxon>
        <taxon>Pseudomonadati</taxon>
        <taxon>Pseudomonadota</taxon>
        <taxon>Alphaproteobacteria</taxon>
        <taxon>Hyphomicrobiales</taxon>
        <taxon>Aurantimonadaceae</taxon>
        <taxon>Aureimonas</taxon>
    </lineage>
</organism>
<dbReference type="SMART" id="SM00065">
    <property type="entry name" value="GAF"/>
    <property type="match status" value="2"/>
</dbReference>
<dbReference type="PANTHER" id="PTHR41523">
    <property type="entry name" value="TWO-COMPONENT SYSTEM SENSOR PROTEIN"/>
    <property type="match status" value="1"/>
</dbReference>
<name>A0A1H0DE36_9HYPH</name>
<comment type="catalytic activity">
    <reaction evidence="1">
        <text>ATP + protein L-histidine = ADP + protein N-phospho-L-histidine.</text>
        <dbReference type="EC" id="2.7.13.3"/>
    </reaction>
</comment>
<reference evidence="10 11" key="1">
    <citation type="submission" date="2016-10" db="EMBL/GenBank/DDBJ databases">
        <authorList>
            <person name="de Groot N.N."/>
        </authorList>
    </citation>
    <scope>NUCLEOTIDE SEQUENCE [LARGE SCALE GENOMIC DNA]</scope>
    <source>
        <strain evidence="11">L7-484,KACC 16230,DSM 25025</strain>
    </source>
</reference>
<dbReference type="Gene3D" id="3.30.450.40">
    <property type="match status" value="2"/>
</dbReference>
<keyword evidence="7" id="KW-0067">ATP-binding</keyword>
<dbReference type="GO" id="GO:0005524">
    <property type="term" value="F:ATP binding"/>
    <property type="evidence" value="ECO:0007669"/>
    <property type="project" value="UniProtKB-KW"/>
</dbReference>
<feature type="domain" description="GAF" evidence="8">
    <location>
        <begin position="327"/>
        <end position="472"/>
    </location>
</feature>
<dbReference type="EC" id="2.7.13.3" evidence="2"/>
<gene>
    <name evidence="10" type="ORF">SAMN05192530_101736</name>
</gene>
<evidence type="ECO:0000256" key="2">
    <source>
        <dbReference type="ARBA" id="ARBA00012438"/>
    </source>
</evidence>
<proteinExistence type="predicted"/>
<evidence type="ECO:0000313" key="10">
    <source>
        <dbReference type="EMBL" id="SDN68433.1"/>
    </source>
</evidence>
<dbReference type="Pfam" id="PF01590">
    <property type="entry name" value="GAF"/>
    <property type="match status" value="1"/>
</dbReference>
<accession>A0A1H0DE36</accession>